<protein>
    <recommendedName>
        <fullName evidence="4">MORN repeat-containing protein 5</fullName>
    </recommendedName>
</protein>
<dbReference type="SUPFAM" id="SSF82185">
    <property type="entry name" value="Histone H3 K4-specific methyltransferase SET7/9 N-terminal domain"/>
    <property type="match status" value="1"/>
</dbReference>
<dbReference type="Proteomes" id="UP000030689">
    <property type="component" value="Unassembled WGS sequence"/>
</dbReference>
<dbReference type="EMBL" id="KI517683">
    <property type="protein sequence ID" value="ESQ34595.1"/>
    <property type="molecule type" value="Genomic_DNA"/>
</dbReference>
<dbReference type="AlphaFoldDB" id="V4KAA1"/>
<gene>
    <name evidence="2" type="ORF">EUTSA_v100092320mg</name>
</gene>
<dbReference type="Gene3D" id="2.20.110.10">
    <property type="entry name" value="Histone H3 K4-specific methyltransferase SET7/9 N-terminal domain"/>
    <property type="match status" value="1"/>
</dbReference>
<reference evidence="2 3" key="1">
    <citation type="journal article" date="2013" name="Front. Plant Sci.">
        <title>The Reference Genome of the Halophytic Plant Eutrema salsugineum.</title>
        <authorList>
            <person name="Yang R."/>
            <person name="Jarvis D.E."/>
            <person name="Chen H."/>
            <person name="Beilstein M.A."/>
            <person name="Grimwood J."/>
            <person name="Jenkins J."/>
            <person name="Shu S."/>
            <person name="Prochnik S."/>
            <person name="Xin M."/>
            <person name="Ma C."/>
            <person name="Schmutz J."/>
            <person name="Wing R.A."/>
            <person name="Mitchell-Olds T."/>
            <person name="Schumaker K.S."/>
            <person name="Wang X."/>
        </authorList>
    </citation>
    <scope>NUCLEOTIDE SEQUENCE [LARGE SCALE GENOMIC DNA]</scope>
</reference>
<dbReference type="KEGG" id="eus:EUTSA_v100092320m"/>
<dbReference type="Gramene" id="ESQ34595">
    <property type="protein sequence ID" value="ESQ34595"/>
    <property type="gene ID" value="EUTSA_v100092320mg"/>
</dbReference>
<organism evidence="2 3">
    <name type="scientific">Eutrema salsugineum</name>
    <name type="common">Saltwater cress</name>
    <name type="synonym">Sisymbrium salsugineum</name>
    <dbReference type="NCBI Taxonomy" id="72664"/>
    <lineage>
        <taxon>Eukaryota</taxon>
        <taxon>Viridiplantae</taxon>
        <taxon>Streptophyta</taxon>
        <taxon>Embryophyta</taxon>
        <taxon>Tracheophyta</taxon>
        <taxon>Spermatophyta</taxon>
        <taxon>Magnoliopsida</taxon>
        <taxon>eudicotyledons</taxon>
        <taxon>Gunneridae</taxon>
        <taxon>Pentapetalae</taxon>
        <taxon>rosids</taxon>
        <taxon>malvids</taxon>
        <taxon>Brassicales</taxon>
        <taxon>Brassicaceae</taxon>
        <taxon>Eutremeae</taxon>
        <taxon>Eutrema</taxon>
    </lineage>
</organism>
<sequence>MVRSRAQVATRRVTPTPLVDVEKPLPNGDLYIGSFSGGFPHGSGKYLWKDGCMYEGDWETRESFWEREILMAKRSDLRRRVQIR</sequence>
<dbReference type="SMART" id="SM00698">
    <property type="entry name" value="MORN"/>
    <property type="match status" value="1"/>
</dbReference>
<proteinExistence type="predicted"/>
<dbReference type="InterPro" id="IPR003409">
    <property type="entry name" value="MORN"/>
</dbReference>
<dbReference type="GO" id="GO:0016020">
    <property type="term" value="C:membrane"/>
    <property type="evidence" value="ECO:0007669"/>
    <property type="project" value="UniProtKB-ARBA"/>
</dbReference>
<keyword evidence="3" id="KW-1185">Reference proteome</keyword>
<keyword evidence="1" id="KW-0677">Repeat</keyword>
<evidence type="ECO:0000313" key="3">
    <source>
        <dbReference type="Proteomes" id="UP000030689"/>
    </source>
</evidence>
<name>V4KAA1_EUTSA</name>
<evidence type="ECO:0008006" key="4">
    <source>
        <dbReference type="Google" id="ProtNLM"/>
    </source>
</evidence>
<dbReference type="Pfam" id="PF02493">
    <property type="entry name" value="MORN"/>
    <property type="match status" value="1"/>
</dbReference>
<evidence type="ECO:0000313" key="2">
    <source>
        <dbReference type="EMBL" id="ESQ34595.1"/>
    </source>
</evidence>
<dbReference type="STRING" id="72664.V4KAA1"/>
<dbReference type="eggNOG" id="KOG0229">
    <property type="taxonomic scope" value="Eukaryota"/>
</dbReference>
<evidence type="ECO:0000256" key="1">
    <source>
        <dbReference type="ARBA" id="ARBA00022737"/>
    </source>
</evidence>
<accession>V4KAA1</accession>